<dbReference type="EMBL" id="BSNS01000024">
    <property type="protein sequence ID" value="GLQ57523.1"/>
    <property type="molecule type" value="Genomic_DNA"/>
</dbReference>
<evidence type="ECO:0000313" key="2">
    <source>
        <dbReference type="Proteomes" id="UP001156691"/>
    </source>
</evidence>
<comment type="caution">
    <text evidence="1">The sequence shown here is derived from an EMBL/GenBank/DDBJ whole genome shotgun (WGS) entry which is preliminary data.</text>
</comment>
<accession>A0ABQ5WBP4</accession>
<protein>
    <submittedName>
        <fullName evidence="1">Uncharacterized protein</fullName>
    </submittedName>
</protein>
<reference evidence="2" key="1">
    <citation type="journal article" date="2019" name="Int. J. Syst. Evol. Microbiol.">
        <title>The Global Catalogue of Microorganisms (GCM) 10K type strain sequencing project: providing services to taxonomists for standard genome sequencing and annotation.</title>
        <authorList>
            <consortium name="The Broad Institute Genomics Platform"/>
            <consortium name="The Broad Institute Genome Sequencing Center for Infectious Disease"/>
            <person name="Wu L."/>
            <person name="Ma J."/>
        </authorList>
    </citation>
    <scope>NUCLEOTIDE SEQUENCE [LARGE SCALE GENOMIC DNA]</scope>
    <source>
        <strain evidence="2">NBRC 112416</strain>
    </source>
</reference>
<dbReference type="Proteomes" id="UP001156691">
    <property type="component" value="Unassembled WGS sequence"/>
</dbReference>
<keyword evidence="2" id="KW-1185">Reference proteome</keyword>
<sequence>MVMRMANDVFSTLDWSEPPKDMSKPLQALWWVKKGGFRVGPEWEQAHTICQAMEGVQAFDWVHALLHWVEADMGNADYWYRRAGKRRATASVSQEWEHIAAALSDVTRH</sequence>
<evidence type="ECO:0000313" key="1">
    <source>
        <dbReference type="EMBL" id="GLQ57523.1"/>
    </source>
</evidence>
<organism evidence="1 2">
    <name type="scientific">Devosia nitrariae</name>
    <dbReference type="NCBI Taxonomy" id="2071872"/>
    <lineage>
        <taxon>Bacteria</taxon>
        <taxon>Pseudomonadati</taxon>
        <taxon>Pseudomonadota</taxon>
        <taxon>Alphaproteobacteria</taxon>
        <taxon>Hyphomicrobiales</taxon>
        <taxon>Devosiaceae</taxon>
        <taxon>Devosia</taxon>
    </lineage>
</organism>
<name>A0ABQ5WBP4_9HYPH</name>
<gene>
    <name evidence="1" type="ORF">GCM10010862_47820</name>
</gene>
<proteinExistence type="predicted"/>